<name>A0ABT5XT73_9FLAO</name>
<keyword evidence="2" id="KW-1185">Reference proteome</keyword>
<dbReference type="EMBL" id="JARFVA010000010">
    <property type="protein sequence ID" value="MDF0709114.1"/>
    <property type="molecule type" value="Genomic_DNA"/>
</dbReference>
<proteinExistence type="predicted"/>
<organism evidence="1 2">
    <name type="scientific">Flagellimonas okinawensis</name>
    <dbReference type="NCBI Taxonomy" id="3031324"/>
    <lineage>
        <taxon>Bacteria</taxon>
        <taxon>Pseudomonadati</taxon>
        <taxon>Bacteroidota</taxon>
        <taxon>Flavobacteriia</taxon>
        <taxon>Flavobacteriales</taxon>
        <taxon>Flavobacteriaceae</taxon>
        <taxon>Flagellimonas</taxon>
    </lineage>
</organism>
<sequence length="162" mass="17663">MKNLLKLSSILMLIILCYGCSRENEVDIPQEQIILKFELNNTTTNKSTIHSVTTGINFENNLPKLVSKELTEVEAVDFNGQVTYAYVLKSEQVHIKGQASLISKCSASVSVGYAYNGSCFVYGALITGTDCSSLFVACGINCIGFDDVCPGWNEGYAINPEI</sequence>
<reference evidence="1 2" key="1">
    <citation type="submission" date="2023-03" db="EMBL/GenBank/DDBJ databases">
        <title>Muricauda XX sp. nov. and Muricauda XXX sp. nov., two novel species isolated from Okinawa Trough.</title>
        <authorList>
            <person name="Cao W."/>
            <person name="Deng X."/>
        </authorList>
    </citation>
    <scope>NUCLEOTIDE SEQUENCE [LARGE SCALE GENOMIC DNA]</scope>
    <source>
        <strain evidence="1 2">81s02</strain>
    </source>
</reference>
<comment type="caution">
    <text evidence="1">The sequence shown here is derived from an EMBL/GenBank/DDBJ whole genome shotgun (WGS) entry which is preliminary data.</text>
</comment>
<accession>A0ABT5XT73</accession>
<evidence type="ECO:0000313" key="1">
    <source>
        <dbReference type="EMBL" id="MDF0709114.1"/>
    </source>
</evidence>
<protein>
    <recommendedName>
        <fullName evidence="3">Lipoprotein</fullName>
    </recommendedName>
</protein>
<gene>
    <name evidence="1" type="ORF">PY091_18025</name>
</gene>
<dbReference type="RefSeq" id="WP_275650882.1">
    <property type="nucleotide sequence ID" value="NZ_JARFVA010000010.1"/>
</dbReference>
<dbReference type="Proteomes" id="UP001217083">
    <property type="component" value="Unassembled WGS sequence"/>
</dbReference>
<evidence type="ECO:0008006" key="3">
    <source>
        <dbReference type="Google" id="ProtNLM"/>
    </source>
</evidence>
<evidence type="ECO:0000313" key="2">
    <source>
        <dbReference type="Proteomes" id="UP001217083"/>
    </source>
</evidence>